<feature type="domain" description="JmjC" evidence="17">
    <location>
        <begin position="253"/>
        <end position="419"/>
    </location>
</feature>
<keyword evidence="6" id="KW-0223">Dioxygenase</keyword>
<dbReference type="PROSITE" id="PS51542">
    <property type="entry name" value="FYRN"/>
    <property type="match status" value="1"/>
</dbReference>
<dbReference type="Pfam" id="PF05965">
    <property type="entry name" value="FYRC"/>
    <property type="match status" value="1"/>
</dbReference>
<dbReference type="InterPro" id="IPR004198">
    <property type="entry name" value="Znf_C5HC2"/>
</dbReference>
<reference evidence="19" key="1">
    <citation type="journal article" date="2020" name="Nat. Commun.">
        <title>Genome sequence of the cluster root forming white lupin.</title>
        <authorList>
            <person name="Hufnagel B."/>
            <person name="Marques A."/>
            <person name="Soriano A."/>
            <person name="Marques L."/>
            <person name="Divol F."/>
            <person name="Doumas P."/>
            <person name="Sallet E."/>
            <person name="Mancinotti D."/>
            <person name="Carrere S."/>
            <person name="Marande W."/>
            <person name="Arribat S."/>
            <person name="Keller J."/>
            <person name="Huneau C."/>
            <person name="Blein T."/>
            <person name="Aime D."/>
            <person name="Laguerre M."/>
            <person name="Taylor J."/>
            <person name="Schubert V."/>
            <person name="Nelson M."/>
            <person name="Geu-Flores F."/>
            <person name="Crespi M."/>
            <person name="Gallardo-Guerrero K."/>
            <person name="Delaux P.-M."/>
            <person name="Salse J."/>
            <person name="Berges H."/>
            <person name="Guyot R."/>
            <person name="Gouzy J."/>
            <person name="Peret B."/>
        </authorList>
    </citation>
    <scope>NUCLEOTIDE SEQUENCE [LARGE SCALE GENOMIC DNA]</scope>
    <source>
        <strain evidence="19">cv. Amiga</strain>
    </source>
</reference>
<evidence type="ECO:0000313" key="19">
    <source>
        <dbReference type="Proteomes" id="UP000447434"/>
    </source>
</evidence>
<evidence type="ECO:0000256" key="12">
    <source>
        <dbReference type="ARBA" id="ARBA00050619"/>
    </source>
</evidence>
<dbReference type="Pfam" id="PF05964">
    <property type="entry name" value="FYRN"/>
    <property type="match status" value="1"/>
</dbReference>
<dbReference type="SMART" id="SM00541">
    <property type="entry name" value="FYRN"/>
    <property type="match status" value="1"/>
</dbReference>
<keyword evidence="4" id="KW-0479">Metal-binding</keyword>
<feature type="domain" description="JmjN" evidence="16">
    <location>
        <begin position="55"/>
        <end position="96"/>
    </location>
</feature>
<comment type="caution">
    <text evidence="18">The sequence shown here is derived from an EMBL/GenBank/DDBJ whole genome shotgun (WGS) entry which is preliminary data.</text>
</comment>
<accession>A0A6A4PN37</accession>
<gene>
    <name evidence="18" type="ORF">Lalb_Chr12g0204341</name>
</gene>
<keyword evidence="9" id="KW-0805">Transcription regulation</keyword>
<keyword evidence="7" id="KW-0560">Oxidoreductase</keyword>
<keyword evidence="19" id="KW-1185">Reference proteome</keyword>
<dbReference type="Gene3D" id="2.60.120.650">
    <property type="entry name" value="Cupin"/>
    <property type="match status" value="1"/>
</dbReference>
<dbReference type="PROSITE" id="PS51184">
    <property type="entry name" value="JMJC"/>
    <property type="match status" value="1"/>
</dbReference>
<evidence type="ECO:0000256" key="5">
    <source>
        <dbReference type="ARBA" id="ARBA00022853"/>
    </source>
</evidence>
<dbReference type="FunFam" id="3.30.160.360:FF:000005">
    <property type="entry name" value="Putative lysine-specific demethylase JMJ16"/>
    <property type="match status" value="1"/>
</dbReference>
<dbReference type="SMART" id="SM00545">
    <property type="entry name" value="JmjN"/>
    <property type="match status" value="1"/>
</dbReference>
<comment type="similarity">
    <text evidence="3">Belongs to the JARID1 histone demethylase family.</text>
</comment>
<dbReference type="InterPro" id="IPR003347">
    <property type="entry name" value="JmjC_dom"/>
</dbReference>
<keyword evidence="8" id="KW-0408">Iron</keyword>
<dbReference type="GO" id="GO:0046872">
    <property type="term" value="F:metal ion binding"/>
    <property type="evidence" value="ECO:0007669"/>
    <property type="project" value="UniProtKB-KW"/>
</dbReference>
<dbReference type="GO" id="GO:0000785">
    <property type="term" value="C:chromatin"/>
    <property type="evidence" value="ECO:0007669"/>
    <property type="project" value="TreeGrafter"/>
</dbReference>
<feature type="region of interest" description="Disordered" evidence="15">
    <location>
        <begin position="602"/>
        <end position="666"/>
    </location>
</feature>
<keyword evidence="10" id="KW-0804">Transcription</keyword>
<evidence type="ECO:0000256" key="10">
    <source>
        <dbReference type="ARBA" id="ARBA00023163"/>
    </source>
</evidence>
<evidence type="ECO:0000256" key="14">
    <source>
        <dbReference type="ARBA" id="ARBA00051640"/>
    </source>
</evidence>
<comment type="catalytic activity">
    <reaction evidence="13">
        <text>N(6)-methyl-L-lysyl(4)-[histone H3] + 2-oxoglutarate + O2 = L-lysyl(4)-[histone H3] + formaldehyde + succinate + CO2</text>
        <dbReference type="Rhea" id="RHEA:60220"/>
        <dbReference type="Rhea" id="RHEA-COMP:15543"/>
        <dbReference type="Rhea" id="RHEA-COMP:15547"/>
        <dbReference type="ChEBI" id="CHEBI:15379"/>
        <dbReference type="ChEBI" id="CHEBI:16526"/>
        <dbReference type="ChEBI" id="CHEBI:16810"/>
        <dbReference type="ChEBI" id="CHEBI:16842"/>
        <dbReference type="ChEBI" id="CHEBI:29969"/>
        <dbReference type="ChEBI" id="CHEBI:30031"/>
        <dbReference type="ChEBI" id="CHEBI:61929"/>
    </reaction>
    <physiologicalReaction direction="left-to-right" evidence="13">
        <dbReference type="Rhea" id="RHEA:60221"/>
    </physiologicalReaction>
</comment>
<dbReference type="SMART" id="SM00558">
    <property type="entry name" value="JmjC"/>
    <property type="match status" value="1"/>
</dbReference>
<keyword evidence="5" id="KW-0156">Chromatin regulator</keyword>
<dbReference type="InterPro" id="IPR003889">
    <property type="entry name" value="FYrich_C"/>
</dbReference>
<dbReference type="SMART" id="SM00542">
    <property type="entry name" value="FYRC"/>
    <property type="match status" value="1"/>
</dbReference>
<dbReference type="GO" id="GO:0034647">
    <property type="term" value="F:histone H3K4me/H3K4me2/H3K4me3 demethylase activity"/>
    <property type="evidence" value="ECO:0007669"/>
    <property type="project" value="TreeGrafter"/>
</dbReference>
<keyword evidence="11" id="KW-0539">Nucleus</keyword>
<comment type="catalytic activity">
    <reaction evidence="14">
        <text>N(6),N(6),N(6)-trimethyl-L-lysyl(4)-[histone H3] + 2-oxoglutarate + O2 = N(6),N(6)-dimethyl-L-lysyl(4)-[histone H3] + formaldehyde + succinate + CO2</text>
        <dbReference type="Rhea" id="RHEA:60212"/>
        <dbReference type="Rhea" id="RHEA-COMP:15537"/>
        <dbReference type="Rhea" id="RHEA-COMP:15540"/>
        <dbReference type="ChEBI" id="CHEBI:15379"/>
        <dbReference type="ChEBI" id="CHEBI:16526"/>
        <dbReference type="ChEBI" id="CHEBI:16810"/>
        <dbReference type="ChEBI" id="CHEBI:16842"/>
        <dbReference type="ChEBI" id="CHEBI:30031"/>
        <dbReference type="ChEBI" id="CHEBI:61961"/>
        <dbReference type="ChEBI" id="CHEBI:61976"/>
    </reaction>
    <physiologicalReaction direction="left-to-right" evidence="14">
        <dbReference type="Rhea" id="RHEA:60213"/>
    </physiologicalReaction>
</comment>
<evidence type="ECO:0000256" key="1">
    <source>
        <dbReference type="ARBA" id="ARBA00001954"/>
    </source>
</evidence>
<dbReference type="PROSITE" id="PS51183">
    <property type="entry name" value="JMJN"/>
    <property type="match status" value="1"/>
</dbReference>
<sequence length="998" mass="112578">MKQLKLAAQDSEAKEGNPSRQIPKTEDVVDPPISPRKISARWDPAEACRPMIDEAPVFYPTIEEFEDALGYIAKIRPEAEPYGICRIIPPDCWVPPCPLKEKNLWENVKFPTRVQQVDLLQNREPFTKKRRGRKRKHKKLSEIGTYRGTAPSGSDSVQRFGFKSGSEFTLHTFQQYANKFKACYFGLNDGNVSDNDPQKRREPSVDEIEGEYWRIIEQPTDEVEVYYGADLETGALGSGFPKKSTLTKSDSDQYALSGWNLNNFPRLPGSALSFEECDISGVVVPWLYVGMCFSSFCWHVEDHHLYSLNYVHWGDPKVWYGVPERHAEGLEAAMKKHLPRLFKEQPSLLNELVTQFSPSILKSEGVPVYRTVQHSGEFVLTFPRAYHSGFNSGFNCAEAVNVAPVDWFVHGQNAVELYSLQHRKTSVSHDKLLFGSAQEAAESLAEVTLHGKENIKKSKWRSACGKGGILTEAVKARITLETERLECLPDYLKKLKMDDDFDIVDEKECLSCFYDLYLYAIGCECSPDIYSCLRHSNSSCCCDMDKRYVLFRYTANELTTLVEALEGEPRAIEAWSKRNSAVVSANAGGDAFMVEPDMESAMHKTKSCEEEKNSTCEETKEKSNSNVSSSPHSNVSSELVHSRPHRETSGGPCGTEDPHNYKVNDKKLVTDDKVMVEKADSMDLNIDVKYDEHVQNFSTFDGYKLFGVDLQMGSESGEQPKMLKTGVVDSSNAIIFSTDQSSRIQNFGSFVEPISFGTVLYGKLWSTDHAIYPKGFKSRVKFYSILDPSRICNYISEVSDAGFLGPVFKVTMEEHPSETFTSTYPDKCWKTVLERVNHEIVNRKSLGETKLPALEHLKRLDGHEMFGFLTPSIVQAIEFQDPHQLCVNYWRNKEVGRIFSGSANGDKLTYSLSNEAGDAKRLEAKLFGVNLMQQEQDKKGGSSPSFEEMKPNLEGLLKKASADELIAMHNLFSSEEQLSRSRVAFAALIEEIEKCKEE</sequence>
<dbReference type="GO" id="GO:0051093">
    <property type="term" value="P:negative regulation of developmental process"/>
    <property type="evidence" value="ECO:0007669"/>
    <property type="project" value="UniProtKB-ARBA"/>
</dbReference>
<dbReference type="GO" id="GO:0048589">
    <property type="term" value="P:developmental growth"/>
    <property type="evidence" value="ECO:0007669"/>
    <property type="project" value="UniProtKB-ARBA"/>
</dbReference>
<dbReference type="Proteomes" id="UP000447434">
    <property type="component" value="Chromosome 12"/>
</dbReference>
<dbReference type="PANTHER" id="PTHR10694">
    <property type="entry name" value="LYSINE-SPECIFIC DEMETHYLASE"/>
    <property type="match status" value="1"/>
</dbReference>
<dbReference type="PROSITE" id="PS51543">
    <property type="entry name" value="FYRC"/>
    <property type="match status" value="1"/>
</dbReference>
<dbReference type="Pfam" id="PF02928">
    <property type="entry name" value="zf-C5HC2"/>
    <property type="match status" value="1"/>
</dbReference>
<dbReference type="AlphaFoldDB" id="A0A6A4PN37"/>
<feature type="region of interest" description="Disordered" evidence="15">
    <location>
        <begin position="1"/>
        <end position="36"/>
    </location>
</feature>
<dbReference type="GO" id="GO:0045814">
    <property type="term" value="P:negative regulation of gene expression, epigenetic"/>
    <property type="evidence" value="ECO:0007669"/>
    <property type="project" value="UniProtKB-ARBA"/>
</dbReference>
<dbReference type="GO" id="GO:0048731">
    <property type="term" value="P:system development"/>
    <property type="evidence" value="ECO:0007669"/>
    <property type="project" value="UniProtKB-ARBA"/>
</dbReference>
<feature type="compositionally biased region" description="Basic and acidic residues" evidence="15">
    <location>
        <begin position="602"/>
        <end position="623"/>
    </location>
</feature>
<comment type="catalytic activity">
    <reaction evidence="12">
        <text>N(6),N(6)-dimethyl-L-lysyl(4)-[histone H3] + 2-oxoglutarate + O2 = N(6)-methyl-L-lysyl(4)-[histone H3] + formaldehyde + succinate + CO2</text>
        <dbReference type="Rhea" id="RHEA:60216"/>
        <dbReference type="Rhea" id="RHEA-COMP:15540"/>
        <dbReference type="Rhea" id="RHEA-COMP:15543"/>
        <dbReference type="ChEBI" id="CHEBI:15379"/>
        <dbReference type="ChEBI" id="CHEBI:16526"/>
        <dbReference type="ChEBI" id="CHEBI:16810"/>
        <dbReference type="ChEBI" id="CHEBI:16842"/>
        <dbReference type="ChEBI" id="CHEBI:30031"/>
        <dbReference type="ChEBI" id="CHEBI:61929"/>
        <dbReference type="ChEBI" id="CHEBI:61976"/>
    </reaction>
    <physiologicalReaction direction="left-to-right" evidence="12">
        <dbReference type="Rhea" id="RHEA:60217"/>
    </physiologicalReaction>
</comment>
<feature type="compositionally biased region" description="Low complexity" evidence="15">
    <location>
        <begin position="624"/>
        <end position="637"/>
    </location>
</feature>
<evidence type="ECO:0000256" key="2">
    <source>
        <dbReference type="ARBA" id="ARBA00004123"/>
    </source>
</evidence>
<dbReference type="SUPFAM" id="SSF51197">
    <property type="entry name" value="Clavaminate synthase-like"/>
    <property type="match status" value="1"/>
</dbReference>
<dbReference type="GO" id="GO:0005634">
    <property type="term" value="C:nucleus"/>
    <property type="evidence" value="ECO:0007669"/>
    <property type="project" value="UniProtKB-SubCell"/>
</dbReference>
<evidence type="ECO:0000256" key="9">
    <source>
        <dbReference type="ARBA" id="ARBA00023015"/>
    </source>
</evidence>
<dbReference type="InterPro" id="IPR003349">
    <property type="entry name" value="JmjN"/>
</dbReference>
<name>A0A6A4PN37_LUPAL</name>
<organism evidence="18 19">
    <name type="scientific">Lupinus albus</name>
    <name type="common">White lupine</name>
    <name type="synonym">Lupinus termis</name>
    <dbReference type="NCBI Taxonomy" id="3870"/>
    <lineage>
        <taxon>Eukaryota</taxon>
        <taxon>Viridiplantae</taxon>
        <taxon>Streptophyta</taxon>
        <taxon>Embryophyta</taxon>
        <taxon>Tracheophyta</taxon>
        <taxon>Spermatophyta</taxon>
        <taxon>Magnoliopsida</taxon>
        <taxon>eudicotyledons</taxon>
        <taxon>Gunneridae</taxon>
        <taxon>Pentapetalae</taxon>
        <taxon>rosids</taxon>
        <taxon>fabids</taxon>
        <taxon>Fabales</taxon>
        <taxon>Fabaceae</taxon>
        <taxon>Papilionoideae</taxon>
        <taxon>50 kb inversion clade</taxon>
        <taxon>genistoids sensu lato</taxon>
        <taxon>core genistoids</taxon>
        <taxon>Genisteae</taxon>
        <taxon>Lupinus</taxon>
    </lineage>
</organism>
<evidence type="ECO:0000256" key="11">
    <source>
        <dbReference type="ARBA" id="ARBA00023242"/>
    </source>
</evidence>
<dbReference type="OrthoDB" id="1678912at2759"/>
<evidence type="ECO:0000256" key="15">
    <source>
        <dbReference type="SAM" id="MobiDB-lite"/>
    </source>
</evidence>
<evidence type="ECO:0000256" key="13">
    <source>
        <dbReference type="ARBA" id="ARBA00050935"/>
    </source>
</evidence>
<feature type="compositionally biased region" description="Basic and acidic residues" evidence="15">
    <location>
        <begin position="656"/>
        <end position="666"/>
    </location>
</feature>
<evidence type="ECO:0000256" key="8">
    <source>
        <dbReference type="ARBA" id="ARBA00023004"/>
    </source>
</evidence>
<evidence type="ECO:0000256" key="6">
    <source>
        <dbReference type="ARBA" id="ARBA00022964"/>
    </source>
</evidence>
<evidence type="ECO:0000256" key="7">
    <source>
        <dbReference type="ARBA" id="ARBA00023002"/>
    </source>
</evidence>
<evidence type="ECO:0000256" key="4">
    <source>
        <dbReference type="ARBA" id="ARBA00022723"/>
    </source>
</evidence>
<evidence type="ECO:0000259" key="17">
    <source>
        <dbReference type="PROSITE" id="PS51184"/>
    </source>
</evidence>
<comment type="cofactor">
    <cofactor evidence="1">
        <name>Fe(2+)</name>
        <dbReference type="ChEBI" id="CHEBI:29033"/>
    </cofactor>
</comment>
<dbReference type="Gene3D" id="3.30.160.360">
    <property type="match status" value="1"/>
</dbReference>
<comment type="subcellular location">
    <subcellularLocation>
        <location evidence="2">Nucleus</location>
    </subcellularLocation>
</comment>
<dbReference type="InterPro" id="IPR003888">
    <property type="entry name" value="FYrich_N"/>
</dbReference>
<feature type="compositionally biased region" description="Basic and acidic residues" evidence="15">
    <location>
        <begin position="11"/>
        <end position="27"/>
    </location>
</feature>
<dbReference type="Pfam" id="PF02373">
    <property type="entry name" value="JmjC"/>
    <property type="match status" value="1"/>
</dbReference>
<dbReference type="Pfam" id="PF02375">
    <property type="entry name" value="JmjN"/>
    <property type="match status" value="1"/>
</dbReference>
<proteinExistence type="inferred from homology"/>
<evidence type="ECO:0000256" key="3">
    <source>
        <dbReference type="ARBA" id="ARBA00006801"/>
    </source>
</evidence>
<evidence type="ECO:0000259" key="16">
    <source>
        <dbReference type="PROSITE" id="PS51183"/>
    </source>
</evidence>
<dbReference type="EMBL" id="WOCE01000012">
    <property type="protein sequence ID" value="KAE9602888.1"/>
    <property type="molecule type" value="Genomic_DNA"/>
</dbReference>
<dbReference type="PANTHER" id="PTHR10694:SF105">
    <property type="entry name" value="LYSINE-SPECIFIC DEMETHYLASE JMJ14"/>
    <property type="match status" value="1"/>
</dbReference>
<protein>
    <submittedName>
        <fullName evidence="18">Putative chromatin remodeling &amp; transcription regulator FYR family</fullName>
    </submittedName>
</protein>
<evidence type="ECO:0000313" key="18">
    <source>
        <dbReference type="EMBL" id="KAE9602888.1"/>
    </source>
</evidence>